<dbReference type="InterPro" id="IPR050266">
    <property type="entry name" value="AB_hydrolase_sf"/>
</dbReference>
<evidence type="ECO:0000313" key="4">
    <source>
        <dbReference type="Proteomes" id="UP000430519"/>
    </source>
</evidence>
<dbReference type="PANTHER" id="PTHR43798:SF31">
    <property type="entry name" value="AB HYDROLASE SUPERFAMILY PROTEIN YCLE"/>
    <property type="match status" value="1"/>
</dbReference>
<evidence type="ECO:0000313" key="3">
    <source>
        <dbReference type="EMBL" id="MXV21485.1"/>
    </source>
</evidence>
<sequence length="232" mass="24323">VLLHGAFLTGASFTDLIRALGPGETVTAPDLPGHGLAPDPPAWTVAAMADVIARALQGPAHVCGHSLGGMVALQLAVSHPQLVASLTLMESSAGTNDTCLNRMGTRVSTALIRTLPTGTLARLFGLDLAGGDRALRRDVERAVRAFTGRRAARRGIWEATATFEAWSRLDEVRVPALVLTGALNPRTAAQARRLQAGLPEARSMVVPGGGHLVPQQQPVRVAQALQAFWDGS</sequence>
<dbReference type="InterPro" id="IPR000073">
    <property type="entry name" value="AB_hydrolase_1"/>
</dbReference>
<feature type="domain" description="AB hydrolase-1" evidence="2">
    <location>
        <begin position="1"/>
        <end position="224"/>
    </location>
</feature>
<feature type="non-terminal residue" evidence="3">
    <location>
        <position position="1"/>
    </location>
</feature>
<evidence type="ECO:0000259" key="2">
    <source>
        <dbReference type="Pfam" id="PF12697"/>
    </source>
</evidence>
<gene>
    <name evidence="3" type="ORF">GLX28_17835</name>
</gene>
<dbReference type="EMBL" id="WVHK01000100">
    <property type="protein sequence ID" value="MXV21485.1"/>
    <property type="molecule type" value="Genomic_DNA"/>
</dbReference>
<dbReference type="PANTHER" id="PTHR43798">
    <property type="entry name" value="MONOACYLGLYCEROL LIPASE"/>
    <property type="match status" value="1"/>
</dbReference>
<dbReference type="InterPro" id="IPR029058">
    <property type="entry name" value="AB_hydrolase_fold"/>
</dbReference>
<name>A0A6I4YV01_9DEIO</name>
<comment type="caution">
    <text evidence="3">The sequence shown here is derived from an EMBL/GenBank/DDBJ whole genome shotgun (WGS) entry which is preliminary data.</text>
</comment>
<evidence type="ECO:0000256" key="1">
    <source>
        <dbReference type="ARBA" id="ARBA00022801"/>
    </source>
</evidence>
<dbReference type="GO" id="GO:0016787">
    <property type="term" value="F:hydrolase activity"/>
    <property type="evidence" value="ECO:0007669"/>
    <property type="project" value="UniProtKB-KW"/>
</dbReference>
<protein>
    <submittedName>
        <fullName evidence="3">Alpha/beta fold hydrolase</fullName>
    </submittedName>
</protein>
<proteinExistence type="predicted"/>
<dbReference type="RefSeq" id="WP_160981785.1">
    <property type="nucleotide sequence ID" value="NZ_WVHK01000100.1"/>
</dbReference>
<dbReference type="Proteomes" id="UP000430519">
    <property type="component" value="Unassembled WGS sequence"/>
</dbReference>
<dbReference type="GO" id="GO:0016020">
    <property type="term" value="C:membrane"/>
    <property type="evidence" value="ECO:0007669"/>
    <property type="project" value="TreeGrafter"/>
</dbReference>
<dbReference type="Gene3D" id="3.40.50.1820">
    <property type="entry name" value="alpha/beta hydrolase"/>
    <property type="match status" value="1"/>
</dbReference>
<organism evidence="3 4">
    <name type="scientific">Deinococcus xianganensis</name>
    <dbReference type="NCBI Taxonomy" id="1507289"/>
    <lineage>
        <taxon>Bacteria</taxon>
        <taxon>Thermotogati</taxon>
        <taxon>Deinococcota</taxon>
        <taxon>Deinococci</taxon>
        <taxon>Deinococcales</taxon>
        <taxon>Deinococcaceae</taxon>
        <taxon>Deinococcus</taxon>
    </lineage>
</organism>
<reference evidence="3 4" key="1">
    <citation type="submission" date="2019-11" db="EMBL/GenBank/DDBJ databases">
        <title>Genome sequence of Deinococcus xianganensis Y35, AI-2 producing algicidal bacterium, isolated from lake water.</title>
        <authorList>
            <person name="Li Y."/>
        </authorList>
    </citation>
    <scope>NUCLEOTIDE SEQUENCE [LARGE SCALE GENOMIC DNA]</scope>
    <source>
        <strain evidence="3 4">Y35</strain>
    </source>
</reference>
<dbReference type="Pfam" id="PF12697">
    <property type="entry name" value="Abhydrolase_6"/>
    <property type="match status" value="1"/>
</dbReference>
<dbReference type="AlphaFoldDB" id="A0A6I4YV01"/>
<keyword evidence="4" id="KW-1185">Reference proteome</keyword>
<accession>A0A6I4YV01</accession>
<dbReference type="SUPFAM" id="SSF53474">
    <property type="entry name" value="alpha/beta-Hydrolases"/>
    <property type="match status" value="1"/>
</dbReference>
<keyword evidence="1 3" id="KW-0378">Hydrolase</keyword>